<dbReference type="OrthoDB" id="445566at2759"/>
<sequence length="113" mass="12797">MLVADIRVMLEEGWEKYNGMTPQKIKILDLFIVFLAYLSVVQFAYMWVVGTFPYNSFLSGLWATMGTAVLTCCYRIQLTSGQDTFKEVGPERAYADYLVCAGVLFFSCVNFLG</sequence>
<dbReference type="GO" id="GO:0008250">
    <property type="term" value="C:oligosaccharyltransferase complex"/>
    <property type="evidence" value="ECO:0007669"/>
    <property type="project" value="InterPro"/>
</dbReference>
<dbReference type="Pfam" id="PF02109">
    <property type="entry name" value="DAD"/>
    <property type="match status" value="1"/>
</dbReference>
<comment type="pathway">
    <text evidence="2 8">Protein modification; protein glycosylation.</text>
</comment>
<protein>
    <recommendedName>
        <fullName evidence="8">Dolichyl-diphosphooligosaccharide--protein glycosyltransferase subunit OST2</fullName>
        <shortName evidence="8">Oligosaccharyl transferase subunit OST2</shortName>
    </recommendedName>
</protein>
<dbReference type="PANTHER" id="PTHR10705:SF0">
    <property type="entry name" value="DOLICHYL-DIPHOSPHOOLIGOSACCHARIDE--PROTEIN GLYCOSYLTRANSFERASE SUBUNIT DAD1"/>
    <property type="match status" value="1"/>
</dbReference>
<evidence type="ECO:0000256" key="3">
    <source>
        <dbReference type="ARBA" id="ARBA00009386"/>
    </source>
</evidence>
<comment type="subcellular location">
    <subcellularLocation>
        <location evidence="1 8">Endoplasmic reticulum membrane</location>
        <topology evidence="1 8">Multi-pass membrane protein</topology>
    </subcellularLocation>
</comment>
<proteinExistence type="inferred from homology"/>
<evidence type="ECO:0000256" key="2">
    <source>
        <dbReference type="ARBA" id="ARBA00004922"/>
    </source>
</evidence>
<keyword evidence="5 8" id="KW-0256">Endoplasmic reticulum</keyword>
<evidence type="ECO:0000256" key="4">
    <source>
        <dbReference type="ARBA" id="ARBA00022692"/>
    </source>
</evidence>
<feature type="transmembrane region" description="Helical" evidence="8">
    <location>
        <begin position="94"/>
        <end position="112"/>
    </location>
</feature>
<gene>
    <name evidence="9" type="ORF">Pmar_PMAR025854</name>
</gene>
<name>C5LUW6_PERM5</name>
<evidence type="ECO:0000313" key="9">
    <source>
        <dbReference type="EMBL" id="EEQ99466.1"/>
    </source>
</evidence>
<evidence type="ECO:0000256" key="5">
    <source>
        <dbReference type="ARBA" id="ARBA00022824"/>
    </source>
</evidence>
<keyword evidence="10" id="KW-1185">Reference proteome</keyword>
<dbReference type="GO" id="GO:0006487">
    <property type="term" value="P:protein N-linked glycosylation"/>
    <property type="evidence" value="ECO:0007669"/>
    <property type="project" value="TreeGrafter"/>
</dbReference>
<feature type="transmembrane region" description="Helical" evidence="8">
    <location>
        <begin position="27"/>
        <end position="48"/>
    </location>
</feature>
<evidence type="ECO:0000256" key="1">
    <source>
        <dbReference type="ARBA" id="ARBA00004477"/>
    </source>
</evidence>
<dbReference type="GeneID" id="9050874"/>
<dbReference type="Proteomes" id="UP000007800">
    <property type="component" value="Unassembled WGS sequence"/>
</dbReference>
<comment type="subunit">
    <text evidence="8">Component of the oligosaccharyltransferase (OST) complex.</text>
</comment>
<evidence type="ECO:0000256" key="6">
    <source>
        <dbReference type="ARBA" id="ARBA00022989"/>
    </source>
</evidence>
<dbReference type="InParanoid" id="C5LUW6"/>
<keyword evidence="7 8" id="KW-0472">Membrane</keyword>
<reference evidence="9 10" key="1">
    <citation type="submission" date="2008-07" db="EMBL/GenBank/DDBJ databases">
        <authorList>
            <person name="El-Sayed N."/>
            <person name="Caler E."/>
            <person name="Inman J."/>
            <person name="Amedeo P."/>
            <person name="Hass B."/>
            <person name="Wortman J."/>
        </authorList>
    </citation>
    <scope>NUCLEOTIDE SEQUENCE [LARGE SCALE GENOMIC DNA]</scope>
    <source>
        <strain evidence="10">ATCC 50983 / TXsc</strain>
    </source>
</reference>
<dbReference type="PIRSF" id="PIRSF005588">
    <property type="entry name" value="DAD"/>
    <property type="match status" value="1"/>
</dbReference>
<dbReference type="PANTHER" id="PTHR10705">
    <property type="entry name" value="DOLICHYL-DIPHOSPHOOLIGOSACCHARIDE--PROTEIN GLYCOSYLTRANSFERASE SUBUNIT DAD1"/>
    <property type="match status" value="1"/>
</dbReference>
<dbReference type="InterPro" id="IPR003038">
    <property type="entry name" value="DAD/Ost2"/>
</dbReference>
<dbReference type="UniPathway" id="UPA00378"/>
<dbReference type="EMBL" id="GG685688">
    <property type="protein sequence ID" value="EEQ99466.1"/>
    <property type="molecule type" value="Genomic_DNA"/>
</dbReference>
<accession>C5LUW6</accession>
<organism evidence="10">
    <name type="scientific">Perkinsus marinus (strain ATCC 50983 / TXsc)</name>
    <dbReference type="NCBI Taxonomy" id="423536"/>
    <lineage>
        <taxon>Eukaryota</taxon>
        <taxon>Sar</taxon>
        <taxon>Alveolata</taxon>
        <taxon>Perkinsozoa</taxon>
        <taxon>Perkinsea</taxon>
        <taxon>Perkinsida</taxon>
        <taxon>Perkinsidae</taxon>
        <taxon>Perkinsus</taxon>
    </lineage>
</organism>
<feature type="transmembrane region" description="Helical" evidence="8">
    <location>
        <begin position="54"/>
        <end position="74"/>
    </location>
</feature>
<keyword evidence="6 8" id="KW-1133">Transmembrane helix</keyword>
<evidence type="ECO:0000256" key="7">
    <source>
        <dbReference type="ARBA" id="ARBA00023136"/>
    </source>
</evidence>
<dbReference type="AlphaFoldDB" id="C5LUW6"/>
<keyword evidence="4 8" id="KW-0812">Transmembrane</keyword>
<evidence type="ECO:0000313" key="10">
    <source>
        <dbReference type="Proteomes" id="UP000007800"/>
    </source>
</evidence>
<dbReference type="OMA" id="HIILHIV"/>
<comment type="function">
    <text evidence="8">Subunit of the oligosaccharyl transferase (OST) complex that catalyzes the initial transfer of a defined glycan (Glc(3)Man(9)GlcNAc(2) in eukaryotes) from the lipid carrier dolichol-pyrophosphate to an asparagine residue within an Asn-X-Ser/Thr consensus motif in nascent polypeptide chains, the first step in protein N-glycosylation. N-glycosylation occurs cotranslationally and the complex associates with the Sec61 complex at the channel-forming translocon complex that mediates protein translocation across the endoplasmic reticulum (ER). All subunits are required for a maximal enzyme activity.</text>
</comment>
<evidence type="ECO:0000256" key="8">
    <source>
        <dbReference type="RuleBase" id="RU361136"/>
    </source>
</evidence>
<comment type="similarity">
    <text evidence="3 8">Belongs to the DAD/OST2 family.</text>
</comment>
<dbReference type="RefSeq" id="XP_002766749.1">
    <property type="nucleotide sequence ID" value="XM_002766703.1"/>
</dbReference>